<feature type="domain" description="Flagellar basal body rod protein N-terminal" evidence="5">
    <location>
        <begin position="6"/>
        <end position="35"/>
    </location>
</feature>
<evidence type="ECO:0000259" key="6">
    <source>
        <dbReference type="Pfam" id="PF06429"/>
    </source>
</evidence>
<evidence type="ECO:0000313" key="8">
    <source>
        <dbReference type="EMBL" id="URI16049.1"/>
    </source>
</evidence>
<organism evidence="8 9">
    <name type="scientific">Brevundimonas albigilva</name>
    <dbReference type="NCBI Taxonomy" id="1312364"/>
    <lineage>
        <taxon>Bacteria</taxon>
        <taxon>Pseudomonadati</taxon>
        <taxon>Pseudomonadota</taxon>
        <taxon>Alphaproteobacteria</taxon>
        <taxon>Caulobacterales</taxon>
        <taxon>Caulobacteraceae</taxon>
        <taxon>Brevundimonas</taxon>
    </lineage>
</organism>
<keyword evidence="9" id="KW-1185">Reference proteome</keyword>
<proteinExistence type="inferred from homology"/>
<dbReference type="InterPro" id="IPR001444">
    <property type="entry name" value="Flag_bb_rod_N"/>
</dbReference>
<reference evidence="8" key="1">
    <citation type="submission" date="2022-05" db="EMBL/GenBank/DDBJ databases">
        <title>Brevundimonas albigilva TT17 genome sequence.</title>
        <authorList>
            <person name="Lee K."/>
            <person name="Son H."/>
        </authorList>
    </citation>
    <scope>NUCLEOTIDE SEQUENCE</scope>
    <source>
        <strain evidence="8">TT17</strain>
    </source>
</reference>
<dbReference type="Pfam" id="PF06429">
    <property type="entry name" value="Flg_bbr_C"/>
    <property type="match status" value="1"/>
</dbReference>
<evidence type="ECO:0000259" key="5">
    <source>
        <dbReference type="Pfam" id="PF00460"/>
    </source>
</evidence>
<feature type="domain" description="Flagellar hook protein FlgE/F/G-like D1" evidence="7">
    <location>
        <begin position="85"/>
        <end position="151"/>
    </location>
</feature>
<dbReference type="InterPro" id="IPR053967">
    <property type="entry name" value="LlgE_F_G-like_D1"/>
</dbReference>
<dbReference type="InterPro" id="IPR019776">
    <property type="entry name" value="Flagellar_basal_body_rod_CS"/>
</dbReference>
<dbReference type="InterPro" id="IPR012836">
    <property type="entry name" value="FlgF"/>
</dbReference>
<keyword evidence="3 4" id="KW-0975">Bacterial flagellum</keyword>
<evidence type="ECO:0000256" key="2">
    <source>
        <dbReference type="ARBA" id="ARBA00009677"/>
    </source>
</evidence>
<dbReference type="Pfam" id="PF00460">
    <property type="entry name" value="Flg_bb_rod"/>
    <property type="match status" value="1"/>
</dbReference>
<evidence type="ECO:0000256" key="1">
    <source>
        <dbReference type="ARBA" id="ARBA00004117"/>
    </source>
</evidence>
<name>A0ABY4SP66_9CAUL</name>
<protein>
    <recommendedName>
        <fullName evidence="4">Flagellar basal-body rod protein FlgF</fullName>
    </recommendedName>
</protein>
<dbReference type="NCBIfam" id="TIGR02490">
    <property type="entry name" value="flgF"/>
    <property type="match status" value="1"/>
</dbReference>
<evidence type="ECO:0000256" key="4">
    <source>
        <dbReference type="RuleBase" id="RU362116"/>
    </source>
</evidence>
<keyword evidence="8" id="KW-0969">Cilium</keyword>
<feature type="domain" description="Flagellar basal-body/hook protein C-terminal" evidence="6">
    <location>
        <begin position="196"/>
        <end position="238"/>
    </location>
</feature>
<dbReference type="InterPro" id="IPR037925">
    <property type="entry name" value="FlgE/F/G-like"/>
</dbReference>
<keyword evidence="8" id="KW-0282">Flagellum</keyword>
<dbReference type="PANTHER" id="PTHR30435:SF19">
    <property type="entry name" value="FLAGELLAR BASAL-BODY ROD PROTEIN FLGG"/>
    <property type="match status" value="1"/>
</dbReference>
<gene>
    <name evidence="8" type="primary">flgF</name>
    <name evidence="8" type="ORF">M8231_03425</name>
</gene>
<comment type="subcellular location">
    <subcellularLocation>
        <location evidence="1 4">Bacterial flagellum basal body</location>
    </subcellularLocation>
</comment>
<keyword evidence="8" id="KW-0966">Cell projection</keyword>
<dbReference type="Proteomes" id="UP001055429">
    <property type="component" value="Chromosome"/>
</dbReference>
<comment type="similarity">
    <text evidence="2 4">Belongs to the flagella basal body rod proteins family.</text>
</comment>
<evidence type="ECO:0000313" key="9">
    <source>
        <dbReference type="Proteomes" id="UP001055429"/>
    </source>
</evidence>
<dbReference type="PROSITE" id="PS00588">
    <property type="entry name" value="FLAGELLA_BB_ROD"/>
    <property type="match status" value="1"/>
</dbReference>
<dbReference type="InterPro" id="IPR020013">
    <property type="entry name" value="Flagellar_FlgE/F/G"/>
</dbReference>
<evidence type="ECO:0000259" key="7">
    <source>
        <dbReference type="Pfam" id="PF22692"/>
    </source>
</evidence>
<dbReference type="Pfam" id="PF22692">
    <property type="entry name" value="LlgE_F_G_D1"/>
    <property type="match status" value="1"/>
</dbReference>
<accession>A0ABY4SP66</accession>
<dbReference type="InterPro" id="IPR010930">
    <property type="entry name" value="Flg_bb/hook_C_dom"/>
</dbReference>
<dbReference type="RefSeq" id="WP_249751173.1">
    <property type="nucleotide sequence ID" value="NZ_CP097298.1"/>
</dbReference>
<sequence length="246" mass="26147">MENAAYIGLSRQMTLRRELDIVANNVANADTTGFKVEQLMLSAEVGQRARNDAIRPGASFVLDNGVGRDFGQGTLRQTGRTLDFAVEGEGAFFVVQDGAGRQAYTRDGGFTTDPTGRLTTKQGQPVLGGGAEIVLDPELGAPSVGADGTITQDGEIVGQLSVVRFGALGVLEKGGDGLYRNASNVQPIEANDVQIRQGMLEGSNVNPLLEMTSLIEISRAYESVTRMIENTTDLSRRAVERLGKAA</sequence>
<dbReference type="NCBIfam" id="TIGR03506">
    <property type="entry name" value="FlgEFG_subfam"/>
    <property type="match status" value="1"/>
</dbReference>
<dbReference type="PANTHER" id="PTHR30435">
    <property type="entry name" value="FLAGELLAR PROTEIN"/>
    <property type="match status" value="1"/>
</dbReference>
<comment type="subunit">
    <text evidence="4">The basal body constitutes a major portion of the flagellar organelle and consists of five rings (E,L,P,S, and M) mounted on a central rod. The rod consists of about 26 subunits of FlgG in the distal portion, and FlgB, FlgC and FlgF are thought to build up the proximal portion of the rod with about 6 subunits each.</text>
</comment>
<evidence type="ECO:0000256" key="3">
    <source>
        <dbReference type="ARBA" id="ARBA00023143"/>
    </source>
</evidence>
<dbReference type="SUPFAM" id="SSF117143">
    <property type="entry name" value="Flagellar hook protein flgE"/>
    <property type="match status" value="1"/>
</dbReference>
<dbReference type="EMBL" id="CP097649">
    <property type="protein sequence ID" value="URI16049.1"/>
    <property type="molecule type" value="Genomic_DNA"/>
</dbReference>